<protein>
    <submittedName>
        <fullName evidence="2">Uncharacterized protein</fullName>
    </submittedName>
</protein>
<reference evidence="2 3" key="1">
    <citation type="journal article" date="2012" name="J. Bacteriol.">
        <title>Draft genome sequence of Streptomyces globisporus C-1027, which produces an antitumor antibiotic consisting of a nine-membered enediyne with a chromoprotein.</title>
        <authorList>
            <person name="Wang L."/>
            <person name="Wang S."/>
            <person name="He Q."/>
            <person name="Yu T."/>
            <person name="Li Q."/>
            <person name="Hong B."/>
        </authorList>
    </citation>
    <scope>NUCLEOTIDE SEQUENCE [LARGE SCALE GENOMIC DNA]</scope>
    <source>
        <strain evidence="2 3">C-1027</strain>
        <plasmid evidence="2 3">SGLP1</plasmid>
    </source>
</reference>
<dbReference type="AlphaFoldDB" id="A0A0U3KRP1"/>
<feature type="region of interest" description="Disordered" evidence="1">
    <location>
        <begin position="1"/>
        <end position="24"/>
    </location>
</feature>
<dbReference type="EMBL" id="CP013739">
    <property type="protein sequence ID" value="ALU98494.1"/>
    <property type="molecule type" value="Genomic_DNA"/>
</dbReference>
<proteinExistence type="predicted"/>
<keyword evidence="2" id="KW-0614">Plasmid</keyword>
<accession>A0A0U3KRP1</accession>
<dbReference type="RefSeq" id="WP_010064721.1">
    <property type="nucleotide sequence ID" value="NZ_CP013739.1"/>
</dbReference>
<evidence type="ECO:0000256" key="1">
    <source>
        <dbReference type="SAM" id="MobiDB-lite"/>
    </source>
</evidence>
<evidence type="ECO:0000313" key="3">
    <source>
        <dbReference type="Proteomes" id="UP000064183"/>
    </source>
</evidence>
<sequence>MSRPTGSPHPRPLTPAGLPARDERAHGCADFHLLVPGGTAGLTAYRRTSAGDPRRQINIPL</sequence>
<evidence type="ECO:0000313" key="2">
    <source>
        <dbReference type="EMBL" id="ALU98494.1"/>
    </source>
</evidence>
<name>A0A0U3KRP1_STRGL</name>
<dbReference type="KEGG" id="sgb:WQO_34200"/>
<dbReference type="GeneID" id="27787500"/>
<dbReference type="Proteomes" id="UP000064183">
    <property type="component" value="Plasmid SGLP1"/>
</dbReference>
<organism evidence="2 3">
    <name type="scientific">Streptomyces globisporus C-1027</name>
    <dbReference type="NCBI Taxonomy" id="1172567"/>
    <lineage>
        <taxon>Bacteria</taxon>
        <taxon>Bacillati</taxon>
        <taxon>Actinomycetota</taxon>
        <taxon>Actinomycetes</taxon>
        <taxon>Kitasatosporales</taxon>
        <taxon>Streptomycetaceae</taxon>
        <taxon>Streptomyces</taxon>
    </lineage>
</organism>
<geneLocation type="plasmid" evidence="2 3">
    <name>SGLP1</name>
</geneLocation>
<gene>
    <name evidence="2" type="ORF">WQO_34200</name>
</gene>